<sequence length="207" mass="22973">MPDFARIVNMNRNHRDRLIAAAKQCLAEKGYANTTARDLVAASGTNLASIGYHFGSKEQLLNTALMKNYEEWLTPLLQRPHPETSNSTFIASGIRNYLDVFEREGSASYACYEAIGQSRHSTEIHTDLQGVYRAIRDKITAELQHSTTLNPNQSRSVASLLMALADGLALQRLLDPQDSPELSSLDEHLLDLARTLTSENARGKDQS</sequence>
<evidence type="ECO:0000256" key="3">
    <source>
        <dbReference type="ARBA" id="ARBA00023125"/>
    </source>
</evidence>
<dbReference type="SUPFAM" id="SSF46689">
    <property type="entry name" value="Homeodomain-like"/>
    <property type="match status" value="1"/>
</dbReference>
<keyword evidence="3 5" id="KW-0238">DNA-binding</keyword>
<dbReference type="AlphaFoldDB" id="A0A511N3R2"/>
<dbReference type="PANTHER" id="PTHR30055:SF219">
    <property type="entry name" value="TRANSCRIPTIONAL REGULATORY PROTEIN"/>
    <property type="match status" value="1"/>
</dbReference>
<keyword evidence="1" id="KW-0678">Repressor</keyword>
<keyword evidence="8" id="KW-1185">Reference proteome</keyword>
<dbReference type="Pfam" id="PF13977">
    <property type="entry name" value="TetR_C_6"/>
    <property type="match status" value="1"/>
</dbReference>
<dbReference type="SUPFAM" id="SSF48498">
    <property type="entry name" value="Tetracyclin repressor-like, C-terminal domain"/>
    <property type="match status" value="1"/>
</dbReference>
<dbReference type="InterPro" id="IPR036271">
    <property type="entry name" value="Tet_transcr_reg_TetR-rel_C_sf"/>
</dbReference>
<gene>
    <name evidence="7" type="ORF">DC3_26560</name>
</gene>
<name>A0A511N3R2_DEIC1</name>
<evidence type="ECO:0000256" key="1">
    <source>
        <dbReference type="ARBA" id="ARBA00022491"/>
    </source>
</evidence>
<proteinExistence type="predicted"/>
<dbReference type="OrthoDB" id="9800337at2"/>
<feature type="DNA-binding region" description="H-T-H motif" evidence="5">
    <location>
        <begin position="35"/>
        <end position="54"/>
    </location>
</feature>
<dbReference type="Gene3D" id="1.10.357.10">
    <property type="entry name" value="Tetracycline Repressor, domain 2"/>
    <property type="match status" value="1"/>
</dbReference>
<keyword evidence="4" id="KW-0804">Transcription</keyword>
<dbReference type="EMBL" id="BJXB01000011">
    <property type="protein sequence ID" value="GEM47021.1"/>
    <property type="molecule type" value="Genomic_DNA"/>
</dbReference>
<accession>A0A511N3R2</accession>
<evidence type="ECO:0000256" key="5">
    <source>
        <dbReference type="PROSITE-ProRule" id="PRU00335"/>
    </source>
</evidence>
<comment type="caution">
    <text evidence="7">The sequence shown here is derived from an EMBL/GenBank/DDBJ whole genome shotgun (WGS) entry which is preliminary data.</text>
</comment>
<evidence type="ECO:0000256" key="2">
    <source>
        <dbReference type="ARBA" id="ARBA00023015"/>
    </source>
</evidence>
<evidence type="ECO:0000256" key="4">
    <source>
        <dbReference type="ARBA" id="ARBA00023163"/>
    </source>
</evidence>
<dbReference type="InterPro" id="IPR039538">
    <property type="entry name" value="BetI_C"/>
</dbReference>
<organism evidence="7 8">
    <name type="scientific">Deinococcus cellulosilyticus (strain DSM 18568 / NBRC 106333 / KACC 11606 / 5516J-15)</name>
    <dbReference type="NCBI Taxonomy" id="1223518"/>
    <lineage>
        <taxon>Bacteria</taxon>
        <taxon>Thermotogati</taxon>
        <taxon>Deinococcota</taxon>
        <taxon>Deinococci</taxon>
        <taxon>Deinococcales</taxon>
        <taxon>Deinococcaceae</taxon>
        <taxon>Deinococcus</taxon>
    </lineage>
</organism>
<dbReference type="InterPro" id="IPR009057">
    <property type="entry name" value="Homeodomain-like_sf"/>
</dbReference>
<dbReference type="Pfam" id="PF00440">
    <property type="entry name" value="TetR_N"/>
    <property type="match status" value="1"/>
</dbReference>
<dbReference type="PRINTS" id="PR00455">
    <property type="entry name" value="HTHTETR"/>
</dbReference>
<dbReference type="InterPro" id="IPR001647">
    <property type="entry name" value="HTH_TetR"/>
</dbReference>
<dbReference type="GO" id="GO:0003700">
    <property type="term" value="F:DNA-binding transcription factor activity"/>
    <property type="evidence" value="ECO:0007669"/>
    <property type="project" value="TreeGrafter"/>
</dbReference>
<dbReference type="GO" id="GO:0000976">
    <property type="term" value="F:transcription cis-regulatory region binding"/>
    <property type="evidence" value="ECO:0007669"/>
    <property type="project" value="TreeGrafter"/>
</dbReference>
<evidence type="ECO:0000259" key="6">
    <source>
        <dbReference type="PROSITE" id="PS50977"/>
    </source>
</evidence>
<evidence type="ECO:0000313" key="7">
    <source>
        <dbReference type="EMBL" id="GEM47021.1"/>
    </source>
</evidence>
<feature type="domain" description="HTH tetR-type" evidence="6">
    <location>
        <begin position="12"/>
        <end position="72"/>
    </location>
</feature>
<dbReference type="PROSITE" id="PS50977">
    <property type="entry name" value="HTH_TETR_2"/>
    <property type="match status" value="1"/>
</dbReference>
<keyword evidence="2" id="KW-0805">Transcription regulation</keyword>
<dbReference type="InterPro" id="IPR050109">
    <property type="entry name" value="HTH-type_TetR-like_transc_reg"/>
</dbReference>
<evidence type="ECO:0000313" key="8">
    <source>
        <dbReference type="Proteomes" id="UP000321306"/>
    </source>
</evidence>
<reference evidence="7 8" key="1">
    <citation type="submission" date="2019-07" db="EMBL/GenBank/DDBJ databases">
        <title>Whole genome shotgun sequence of Deinococcus cellulosilyticus NBRC 106333.</title>
        <authorList>
            <person name="Hosoyama A."/>
            <person name="Uohara A."/>
            <person name="Ohji S."/>
            <person name="Ichikawa N."/>
        </authorList>
    </citation>
    <scope>NUCLEOTIDE SEQUENCE [LARGE SCALE GENOMIC DNA]</scope>
    <source>
        <strain evidence="7 8">NBRC 106333</strain>
    </source>
</reference>
<dbReference type="PANTHER" id="PTHR30055">
    <property type="entry name" value="HTH-TYPE TRANSCRIPTIONAL REGULATOR RUTR"/>
    <property type="match status" value="1"/>
</dbReference>
<protein>
    <submittedName>
        <fullName evidence="7">Transcriptional regulator</fullName>
    </submittedName>
</protein>
<dbReference type="Proteomes" id="UP000321306">
    <property type="component" value="Unassembled WGS sequence"/>
</dbReference>